<protein>
    <submittedName>
        <fullName evidence="2">Uncharacterized protein</fullName>
    </submittedName>
</protein>
<dbReference type="EMBL" id="CAJPWZ010002923">
    <property type="protein sequence ID" value="CAG2248140.1"/>
    <property type="molecule type" value="Genomic_DNA"/>
</dbReference>
<dbReference type="AlphaFoldDB" id="A0A8S3UPW0"/>
<evidence type="ECO:0000256" key="1">
    <source>
        <dbReference type="SAM" id="MobiDB-lite"/>
    </source>
</evidence>
<dbReference type="Proteomes" id="UP000683360">
    <property type="component" value="Unassembled WGS sequence"/>
</dbReference>
<evidence type="ECO:0000313" key="2">
    <source>
        <dbReference type="EMBL" id="CAG2248140.1"/>
    </source>
</evidence>
<comment type="caution">
    <text evidence="2">The sequence shown here is derived from an EMBL/GenBank/DDBJ whole genome shotgun (WGS) entry which is preliminary data.</text>
</comment>
<gene>
    <name evidence="2" type="ORF">MEDL_60008</name>
</gene>
<accession>A0A8S3UPW0</accession>
<feature type="region of interest" description="Disordered" evidence="1">
    <location>
        <begin position="233"/>
        <end position="256"/>
    </location>
</feature>
<proteinExistence type="predicted"/>
<sequence>MSMKQKYTNMMSKRFHTRPLGHIVPESRVELQVEKALFKTNMRLLSDMITTERYPKSLYSPYYQQEQTHNLQKRLFQTRSERLRKVNDAEYQAKYTTTIQDRVVSADQTRLDTLRLLQYQTPICDRHYRHDRMTNNNAHCDVLGPYYCTDCIQLKKRKTSAKTHQNNFPNIEVHPRSLVAPDKIDRVLMSREKLLLNGYMSPVMKPEIQATYDENVYLPVYTENEIHERLRNSLRDKSSCSSPRSPRSPLTTYRSSVPKVLSASSSTLPLEMKVSVTFAPNKW</sequence>
<dbReference type="OrthoDB" id="6119135at2759"/>
<keyword evidence="3" id="KW-1185">Reference proteome</keyword>
<name>A0A8S3UPW0_MYTED</name>
<reference evidence="2" key="1">
    <citation type="submission" date="2021-03" db="EMBL/GenBank/DDBJ databases">
        <authorList>
            <person name="Bekaert M."/>
        </authorList>
    </citation>
    <scope>NUCLEOTIDE SEQUENCE</scope>
</reference>
<feature type="compositionally biased region" description="Low complexity" evidence="1">
    <location>
        <begin position="239"/>
        <end position="256"/>
    </location>
</feature>
<organism evidence="2 3">
    <name type="scientific">Mytilus edulis</name>
    <name type="common">Blue mussel</name>
    <dbReference type="NCBI Taxonomy" id="6550"/>
    <lineage>
        <taxon>Eukaryota</taxon>
        <taxon>Metazoa</taxon>
        <taxon>Spiralia</taxon>
        <taxon>Lophotrochozoa</taxon>
        <taxon>Mollusca</taxon>
        <taxon>Bivalvia</taxon>
        <taxon>Autobranchia</taxon>
        <taxon>Pteriomorphia</taxon>
        <taxon>Mytilida</taxon>
        <taxon>Mytiloidea</taxon>
        <taxon>Mytilidae</taxon>
        <taxon>Mytilinae</taxon>
        <taxon>Mytilus</taxon>
    </lineage>
</organism>
<evidence type="ECO:0000313" key="3">
    <source>
        <dbReference type="Proteomes" id="UP000683360"/>
    </source>
</evidence>